<reference evidence="3 4" key="1">
    <citation type="journal article" date="2016" name="Nat. Commun.">
        <title>Thousands of microbial genomes shed light on interconnected biogeochemical processes in an aquifer system.</title>
        <authorList>
            <person name="Anantharaman K."/>
            <person name="Brown C.T."/>
            <person name="Hug L.A."/>
            <person name="Sharon I."/>
            <person name="Castelle C.J."/>
            <person name="Probst A.J."/>
            <person name="Thomas B.C."/>
            <person name="Singh A."/>
            <person name="Wilkins M.J."/>
            <person name="Karaoz U."/>
            <person name="Brodie E.L."/>
            <person name="Williams K.H."/>
            <person name="Hubbard S.S."/>
            <person name="Banfield J.F."/>
        </authorList>
    </citation>
    <scope>NUCLEOTIDE SEQUENCE [LARGE SCALE GENOMIC DNA]</scope>
</reference>
<evidence type="ECO:0000256" key="2">
    <source>
        <dbReference type="SAM" id="Phobius"/>
    </source>
</evidence>
<protein>
    <recommendedName>
        <fullName evidence="5">EamA domain-containing protein</fullName>
    </recommendedName>
</protein>
<evidence type="ECO:0000313" key="3">
    <source>
        <dbReference type="EMBL" id="OGL78898.1"/>
    </source>
</evidence>
<proteinExistence type="inferred from homology"/>
<comment type="subcellular location">
    <subcellularLocation>
        <location evidence="1">Cell membrane</location>
        <topology evidence="1">Multi-pass membrane protein</topology>
    </subcellularLocation>
</comment>
<gene>
    <name evidence="3" type="ORF">A3F28_02215</name>
</gene>
<dbReference type="InterPro" id="IPR037185">
    <property type="entry name" value="EmrE-like"/>
</dbReference>
<dbReference type="InterPro" id="IPR045324">
    <property type="entry name" value="Small_multidrug_res"/>
</dbReference>
<comment type="similarity">
    <text evidence="1">Belongs to the drug/metabolite transporter (DMT) superfamily. Small multidrug resistance (SMR) (TC 2.A.7.1) family.</text>
</comment>
<comment type="caution">
    <text evidence="3">The sequence shown here is derived from an EMBL/GenBank/DDBJ whole genome shotgun (WGS) entry which is preliminary data.</text>
</comment>
<organism evidence="3 4">
    <name type="scientific">Candidatus Uhrbacteria bacterium RIFCSPHIGHO2_12_FULL_57_11</name>
    <dbReference type="NCBI Taxonomy" id="1802398"/>
    <lineage>
        <taxon>Bacteria</taxon>
        <taxon>Candidatus Uhriibacteriota</taxon>
    </lineage>
</organism>
<dbReference type="Pfam" id="PF00893">
    <property type="entry name" value="Multi_Drug_Res"/>
    <property type="match status" value="1"/>
</dbReference>
<dbReference type="Proteomes" id="UP000176598">
    <property type="component" value="Unassembled WGS sequence"/>
</dbReference>
<dbReference type="EMBL" id="MGEG01000025">
    <property type="protein sequence ID" value="OGL78898.1"/>
    <property type="molecule type" value="Genomic_DNA"/>
</dbReference>
<feature type="transmembrane region" description="Helical" evidence="2">
    <location>
        <begin position="66"/>
        <end position="86"/>
    </location>
</feature>
<evidence type="ECO:0000256" key="1">
    <source>
        <dbReference type="RuleBase" id="RU003942"/>
    </source>
</evidence>
<feature type="transmembrane region" description="Helical" evidence="2">
    <location>
        <begin position="41"/>
        <end position="59"/>
    </location>
</feature>
<sequence length="113" mass="12384">MPAVIAIFIAQVFYTLADSLQKYVLKGRGFSWQTLTSVKFLLTLIPAGIGFIILMYALSKMDISKTIILLGVFGVVLAAASGVIFFHDKLSWVNYLGIAFAIAAIILVNIRTR</sequence>
<accession>A0A1F7UMF8</accession>
<feature type="transmembrane region" description="Helical" evidence="2">
    <location>
        <begin position="92"/>
        <end position="110"/>
    </location>
</feature>
<keyword evidence="2" id="KW-1133">Transmembrane helix</keyword>
<dbReference type="GO" id="GO:0005886">
    <property type="term" value="C:plasma membrane"/>
    <property type="evidence" value="ECO:0007669"/>
    <property type="project" value="UniProtKB-SubCell"/>
</dbReference>
<keyword evidence="2" id="KW-0472">Membrane</keyword>
<evidence type="ECO:0000313" key="4">
    <source>
        <dbReference type="Proteomes" id="UP000176598"/>
    </source>
</evidence>
<dbReference type="Gene3D" id="1.10.3730.20">
    <property type="match status" value="1"/>
</dbReference>
<dbReference type="SUPFAM" id="SSF103481">
    <property type="entry name" value="Multidrug resistance efflux transporter EmrE"/>
    <property type="match status" value="1"/>
</dbReference>
<keyword evidence="1 2" id="KW-0812">Transmembrane</keyword>
<name>A0A1F7UMF8_9BACT</name>
<dbReference type="GO" id="GO:0022857">
    <property type="term" value="F:transmembrane transporter activity"/>
    <property type="evidence" value="ECO:0007669"/>
    <property type="project" value="InterPro"/>
</dbReference>
<evidence type="ECO:0008006" key="5">
    <source>
        <dbReference type="Google" id="ProtNLM"/>
    </source>
</evidence>
<dbReference type="AlphaFoldDB" id="A0A1F7UMF8"/>